<dbReference type="Proteomes" id="UP000318453">
    <property type="component" value="Chromosome"/>
</dbReference>
<dbReference type="KEGG" id="enn:FRE64_08895"/>
<proteinExistence type="predicted"/>
<gene>
    <name evidence="1" type="ORF">FRE64_08895</name>
</gene>
<accession>A0A5B8NLX4</accession>
<dbReference type="RefSeq" id="WP_146295681.1">
    <property type="nucleotide sequence ID" value="NZ_CP042326.1"/>
</dbReference>
<dbReference type="EMBL" id="CP042326">
    <property type="protein sequence ID" value="QDZ40044.1"/>
    <property type="molecule type" value="Genomic_DNA"/>
</dbReference>
<evidence type="ECO:0000313" key="2">
    <source>
        <dbReference type="Proteomes" id="UP000318453"/>
    </source>
</evidence>
<organism evidence="1 2">
    <name type="scientific">Euhalothece natronophila Z-M001</name>
    <dbReference type="NCBI Taxonomy" id="522448"/>
    <lineage>
        <taxon>Bacteria</taxon>
        <taxon>Bacillati</taxon>
        <taxon>Cyanobacteriota</taxon>
        <taxon>Cyanophyceae</taxon>
        <taxon>Oscillatoriophycideae</taxon>
        <taxon>Chroococcales</taxon>
        <taxon>Halothecacae</taxon>
        <taxon>Halothece cluster</taxon>
        <taxon>Euhalothece</taxon>
    </lineage>
</organism>
<dbReference type="OrthoDB" id="461689at2"/>
<evidence type="ECO:0000313" key="1">
    <source>
        <dbReference type="EMBL" id="QDZ40044.1"/>
    </source>
</evidence>
<name>A0A5B8NLX4_9CHRO</name>
<protein>
    <submittedName>
        <fullName evidence="1">Uncharacterized protein</fullName>
    </submittedName>
</protein>
<dbReference type="AlphaFoldDB" id="A0A5B8NLX4"/>
<reference evidence="1" key="1">
    <citation type="submission" date="2019-08" db="EMBL/GenBank/DDBJ databases">
        <title>Carotenoids and Carotenoid Binding Proteins in the Halophilic Cyanobacterium Euhalothece sp. ZM00.</title>
        <authorList>
            <person name="Cho S.M."/>
            <person name="Song J.Y."/>
            <person name="Park Y.-I."/>
        </authorList>
    </citation>
    <scope>NUCLEOTIDE SEQUENCE [LARGE SCALE GENOMIC DNA]</scope>
    <source>
        <strain evidence="1">Z-M001</strain>
    </source>
</reference>
<keyword evidence="2" id="KW-1185">Reference proteome</keyword>
<sequence>MIPKLSNSQAWEQAQLLMQPAYIRVVDNLRKALEDSAWRESYQEVETPIPGYELCLSKQGQDIKVSLWELCFEVCFQDYQRGSVPPDSELQVDIDTGLFDTETGEVDWEKLDQKAQAKIENLFSSLEK</sequence>